<accession>A0AAV7SR77</accession>
<comment type="caution">
    <text evidence="3">The sequence shown here is derived from an EMBL/GenBank/DDBJ whole genome shotgun (WGS) entry which is preliminary data.</text>
</comment>
<dbReference type="Gene3D" id="3.30.70.1820">
    <property type="entry name" value="L1 transposable element, RRM domain"/>
    <property type="match status" value="1"/>
</dbReference>
<sequence length="279" mass="32162">MFHLPFNMAACRHKREQSVREMLIRSTPAQNKDHMSGPQPPTVLDSEVSPDLESAPVTHGFLSSLFELVKTDLRSLKRDLSQDIQDLRQNLASVGDRVSALEDSETAQGEEIVMMRQEILCLQEQQEGLRLQAEQLKNTSHSNNYDCRGPIGAEGSDIMEYVQSVFRSILNWGDNTELRLDRAYWVCRPVGPTIRLPDVLVYVYLFHIKGDILRAARAKQSISFRARTIDLYQDISPLTLQRQREFKPVMDFLHSKESSHGWGHLFWLIFRWNGQLHQT</sequence>
<keyword evidence="1" id="KW-0175">Coiled coil</keyword>
<proteinExistence type="predicted"/>
<organism evidence="3 4">
    <name type="scientific">Pleurodeles waltl</name>
    <name type="common">Iberian ribbed newt</name>
    <dbReference type="NCBI Taxonomy" id="8319"/>
    <lineage>
        <taxon>Eukaryota</taxon>
        <taxon>Metazoa</taxon>
        <taxon>Chordata</taxon>
        <taxon>Craniata</taxon>
        <taxon>Vertebrata</taxon>
        <taxon>Euteleostomi</taxon>
        <taxon>Amphibia</taxon>
        <taxon>Batrachia</taxon>
        <taxon>Caudata</taxon>
        <taxon>Salamandroidea</taxon>
        <taxon>Salamandridae</taxon>
        <taxon>Pleurodelinae</taxon>
        <taxon>Pleurodeles</taxon>
    </lineage>
</organism>
<protein>
    <submittedName>
        <fullName evidence="3">Uncharacterized protein</fullName>
    </submittedName>
</protein>
<evidence type="ECO:0000256" key="1">
    <source>
        <dbReference type="SAM" id="Coils"/>
    </source>
</evidence>
<dbReference type="Proteomes" id="UP001066276">
    <property type="component" value="Chromosome 4_2"/>
</dbReference>
<evidence type="ECO:0000256" key="2">
    <source>
        <dbReference type="SAM" id="MobiDB-lite"/>
    </source>
</evidence>
<keyword evidence="4" id="KW-1185">Reference proteome</keyword>
<evidence type="ECO:0000313" key="3">
    <source>
        <dbReference type="EMBL" id="KAJ1166521.1"/>
    </source>
</evidence>
<dbReference type="PANTHER" id="PTHR11505">
    <property type="entry name" value="L1 TRANSPOSABLE ELEMENT-RELATED"/>
    <property type="match status" value="1"/>
</dbReference>
<evidence type="ECO:0000313" key="4">
    <source>
        <dbReference type="Proteomes" id="UP001066276"/>
    </source>
</evidence>
<feature type="region of interest" description="Disordered" evidence="2">
    <location>
        <begin position="26"/>
        <end position="49"/>
    </location>
</feature>
<dbReference type="EMBL" id="JANPWB010000008">
    <property type="protein sequence ID" value="KAJ1166521.1"/>
    <property type="molecule type" value="Genomic_DNA"/>
</dbReference>
<dbReference type="AlphaFoldDB" id="A0AAV7SR77"/>
<reference evidence="3" key="1">
    <citation type="journal article" date="2022" name="bioRxiv">
        <title>Sequencing and chromosome-scale assembly of the giantPleurodeles waltlgenome.</title>
        <authorList>
            <person name="Brown T."/>
            <person name="Elewa A."/>
            <person name="Iarovenko S."/>
            <person name="Subramanian E."/>
            <person name="Araus A.J."/>
            <person name="Petzold A."/>
            <person name="Susuki M."/>
            <person name="Suzuki K.-i.T."/>
            <person name="Hayashi T."/>
            <person name="Toyoda A."/>
            <person name="Oliveira C."/>
            <person name="Osipova E."/>
            <person name="Leigh N.D."/>
            <person name="Simon A."/>
            <person name="Yun M.H."/>
        </authorList>
    </citation>
    <scope>NUCLEOTIDE SEQUENCE</scope>
    <source>
        <strain evidence="3">20211129_DDA</strain>
        <tissue evidence="3">Liver</tissue>
    </source>
</reference>
<name>A0AAV7SR77_PLEWA</name>
<feature type="coiled-coil region" evidence="1">
    <location>
        <begin position="70"/>
        <end position="139"/>
    </location>
</feature>
<gene>
    <name evidence="3" type="ORF">NDU88_006921</name>
</gene>
<dbReference type="InterPro" id="IPR004244">
    <property type="entry name" value="Transposase_22"/>
</dbReference>